<evidence type="ECO:0000313" key="3">
    <source>
        <dbReference type="Proteomes" id="UP000199334"/>
    </source>
</evidence>
<dbReference type="InterPro" id="IPR011528">
    <property type="entry name" value="NERD"/>
</dbReference>
<dbReference type="OrthoDB" id="2433183at2"/>
<dbReference type="EMBL" id="FNIG01000009">
    <property type="protein sequence ID" value="SDN80191.1"/>
    <property type="molecule type" value="Genomic_DNA"/>
</dbReference>
<feature type="domain" description="NERD" evidence="1">
    <location>
        <begin position="125"/>
        <end position="229"/>
    </location>
</feature>
<sequence length="300" mass="36205">MAQLIKLQDYISRYEQDMFRYPSQFIRMKKDSFHRLREQWESEKEMPILSEPEQEEKQSLFQKIFNRKKEFNVWEEEEHRELPLPVDEHELKQLFLNQVFSFQLKWASSTLQEVSYFDQVYETDNLLKYFLQRFPDTYLLLYQPIFKMKQAVIEGDIIIVTPTDIMCVSVLDGASGTTYQPVDERKWQTIDEGQVHTVVNPLIGLKRMEKMISSILQYHELEFPIKKVVLARNQRILNQTPAYQTEYVDLLNYEEWFDAIRKTGYPIKYQQLKVSEALLEHTQKTFVKRPIWKEEEDHIL</sequence>
<organism evidence="2 3">
    <name type="scientific">Tenuibacillus multivorans</name>
    <dbReference type="NCBI Taxonomy" id="237069"/>
    <lineage>
        <taxon>Bacteria</taxon>
        <taxon>Bacillati</taxon>
        <taxon>Bacillota</taxon>
        <taxon>Bacilli</taxon>
        <taxon>Bacillales</taxon>
        <taxon>Bacillaceae</taxon>
        <taxon>Tenuibacillus</taxon>
    </lineage>
</organism>
<gene>
    <name evidence="2" type="ORF">SAMN05216498_3102</name>
</gene>
<name>A0A1H0ECW7_9BACI</name>
<dbReference type="RefSeq" id="WP_093857490.1">
    <property type="nucleotide sequence ID" value="NZ_BJVZ01000009.1"/>
</dbReference>
<protein>
    <submittedName>
        <fullName evidence="2">Nuclease-related domain-containing protein</fullName>
    </submittedName>
</protein>
<proteinExistence type="predicted"/>
<accession>A0A1H0ECW7</accession>
<dbReference type="STRING" id="237069.SAMN05216498_3102"/>
<keyword evidence="3" id="KW-1185">Reference proteome</keyword>
<dbReference type="Proteomes" id="UP000199334">
    <property type="component" value="Unassembled WGS sequence"/>
</dbReference>
<dbReference type="AlphaFoldDB" id="A0A1H0ECW7"/>
<evidence type="ECO:0000259" key="1">
    <source>
        <dbReference type="Pfam" id="PF08378"/>
    </source>
</evidence>
<dbReference type="Pfam" id="PF08378">
    <property type="entry name" value="NERD"/>
    <property type="match status" value="1"/>
</dbReference>
<reference evidence="2 3" key="1">
    <citation type="submission" date="2016-10" db="EMBL/GenBank/DDBJ databases">
        <authorList>
            <person name="de Groot N.N."/>
        </authorList>
    </citation>
    <scope>NUCLEOTIDE SEQUENCE [LARGE SCALE GENOMIC DNA]</scope>
    <source>
        <strain evidence="2 3">CGMCC 1.3442</strain>
    </source>
</reference>
<evidence type="ECO:0000313" key="2">
    <source>
        <dbReference type="EMBL" id="SDN80191.1"/>
    </source>
</evidence>